<sequence>MMDGQIAGLCVDDKCMTTLSQDDPLKKGDPNYENSILRDYQQISAKEVIGGWRILPNNPECDFEESVKKKLYIDCDKGINYRVELKVCDSPWPQFSDKFCGKKLYLSNDRLPFHEYQFVIKLCPGRSYAPDLKLNCASRYTPNDVFRQCHERDFKACCFATDEDKTRQFSQGLCFMGLCVLPPSPLNL</sequence>
<evidence type="ECO:0000313" key="2">
    <source>
        <dbReference type="WBParaSite" id="nRc.2.0.1.t05772-RA"/>
    </source>
</evidence>
<accession>A0A915HW44</accession>
<name>A0A915HW44_ROMCU</name>
<keyword evidence="1" id="KW-1185">Reference proteome</keyword>
<dbReference type="Proteomes" id="UP000887565">
    <property type="component" value="Unplaced"/>
</dbReference>
<reference evidence="2" key="1">
    <citation type="submission" date="2022-11" db="UniProtKB">
        <authorList>
            <consortium name="WormBaseParasite"/>
        </authorList>
    </citation>
    <scope>IDENTIFICATION</scope>
</reference>
<protein>
    <submittedName>
        <fullName evidence="2">Uncharacterized protein</fullName>
    </submittedName>
</protein>
<dbReference type="WBParaSite" id="nRc.2.0.1.t05772-RA">
    <property type="protein sequence ID" value="nRc.2.0.1.t05772-RA"/>
    <property type="gene ID" value="nRc.2.0.1.g05772"/>
</dbReference>
<organism evidence="1 2">
    <name type="scientific">Romanomermis culicivorax</name>
    <name type="common">Nematode worm</name>
    <dbReference type="NCBI Taxonomy" id="13658"/>
    <lineage>
        <taxon>Eukaryota</taxon>
        <taxon>Metazoa</taxon>
        <taxon>Ecdysozoa</taxon>
        <taxon>Nematoda</taxon>
        <taxon>Enoplea</taxon>
        <taxon>Dorylaimia</taxon>
        <taxon>Mermithida</taxon>
        <taxon>Mermithoidea</taxon>
        <taxon>Mermithidae</taxon>
        <taxon>Romanomermis</taxon>
    </lineage>
</organism>
<evidence type="ECO:0000313" key="1">
    <source>
        <dbReference type="Proteomes" id="UP000887565"/>
    </source>
</evidence>
<proteinExistence type="predicted"/>
<dbReference type="AlphaFoldDB" id="A0A915HW44"/>